<proteinExistence type="predicted"/>
<gene>
    <name evidence="2" type="ORF">APZ42_025936</name>
</gene>
<feature type="compositionally biased region" description="Basic and acidic residues" evidence="1">
    <location>
        <begin position="321"/>
        <end position="336"/>
    </location>
</feature>
<evidence type="ECO:0008006" key="4">
    <source>
        <dbReference type="Google" id="ProtNLM"/>
    </source>
</evidence>
<evidence type="ECO:0000313" key="3">
    <source>
        <dbReference type="Proteomes" id="UP000076858"/>
    </source>
</evidence>
<dbReference type="Proteomes" id="UP000076858">
    <property type="component" value="Unassembled WGS sequence"/>
</dbReference>
<protein>
    <recommendedName>
        <fullName evidence="4">Retrotransposon gag domain-containing protein</fullName>
    </recommendedName>
</protein>
<dbReference type="AlphaFoldDB" id="A0A164SMI8"/>
<dbReference type="OrthoDB" id="6764673at2759"/>
<comment type="caution">
    <text evidence="2">The sequence shown here is derived from an EMBL/GenBank/DDBJ whole genome shotgun (WGS) entry which is preliminary data.</text>
</comment>
<evidence type="ECO:0000313" key="2">
    <source>
        <dbReference type="EMBL" id="KZS09767.1"/>
    </source>
</evidence>
<dbReference type="PANTHER" id="PTHR33194">
    <property type="entry name" value="ZINC KNUCKLE DOMAINCONTAINING PROTEIN"/>
    <property type="match status" value="1"/>
</dbReference>
<sequence>MPPCFCLSFCPSNLVRRNGSRVDDSVGEPGGLSGWEDHTRVITRERNLGQHQASISEEETLAWADGEDSSDSEDSEEGLEWNFEAFRRRSSVVSARLLRGRLARNSGVATAVAPLNPVVMAAQIKFQAPPTFTGQDGEDVVSWIHRYEKVSRYNRWGEDELRDHIELSLEGAAGKWYACMEATGNLPNAWSDVQGPPVVRGVKSTLLTQFTPVNYVQHNEAKLRAKKQGIKESILEYFYDVLDLCRREQYIPRKDSNLKVSSRVCSGQFKEDNIIEGRLLKGKDGKELFYAWNNWIHFSLYFIDCPSYLNKPKSAKRKLPKERQTANKRNRTDRNQVDELREYTDDFSENWEGVPVDDDCHSSLHDPWLSFKPQDCPVPPAWFWIHSNKGPEVPICVKFQLIPWKAVESNTVLNPEYTSETLVQQMTRISKDFDEAHTCKGVREEKLFNIKFCAGAVLKNDTWRSIHCKPVFFCYYQQLFTI</sequence>
<organism evidence="2 3">
    <name type="scientific">Daphnia magna</name>
    <dbReference type="NCBI Taxonomy" id="35525"/>
    <lineage>
        <taxon>Eukaryota</taxon>
        <taxon>Metazoa</taxon>
        <taxon>Ecdysozoa</taxon>
        <taxon>Arthropoda</taxon>
        <taxon>Crustacea</taxon>
        <taxon>Branchiopoda</taxon>
        <taxon>Diplostraca</taxon>
        <taxon>Cladocera</taxon>
        <taxon>Anomopoda</taxon>
        <taxon>Daphniidae</taxon>
        <taxon>Daphnia</taxon>
    </lineage>
</organism>
<dbReference type="PANTHER" id="PTHR33194:SF4">
    <property type="entry name" value="CCHC-TYPE DOMAIN-CONTAINING PROTEIN"/>
    <property type="match status" value="1"/>
</dbReference>
<evidence type="ECO:0000256" key="1">
    <source>
        <dbReference type="SAM" id="MobiDB-lite"/>
    </source>
</evidence>
<feature type="region of interest" description="Disordered" evidence="1">
    <location>
        <begin position="313"/>
        <end position="336"/>
    </location>
</feature>
<dbReference type="EMBL" id="LRGB01001992">
    <property type="protein sequence ID" value="KZS09767.1"/>
    <property type="molecule type" value="Genomic_DNA"/>
</dbReference>
<keyword evidence="3" id="KW-1185">Reference proteome</keyword>
<reference evidence="2 3" key="1">
    <citation type="submission" date="2016-03" db="EMBL/GenBank/DDBJ databases">
        <title>EvidentialGene: Evidence-directed Construction of Genes on Genomes.</title>
        <authorList>
            <person name="Gilbert D.G."/>
            <person name="Choi J.-H."/>
            <person name="Mockaitis K."/>
            <person name="Colbourne J."/>
            <person name="Pfrender M."/>
        </authorList>
    </citation>
    <scope>NUCLEOTIDE SEQUENCE [LARGE SCALE GENOMIC DNA]</scope>
    <source>
        <strain evidence="2 3">Xinb3</strain>
        <tissue evidence="2">Complete organism</tissue>
    </source>
</reference>
<accession>A0A164SMI8</accession>
<name>A0A164SMI8_9CRUS</name>